<dbReference type="PROSITE" id="PS01086">
    <property type="entry name" value="RIBUL_P_3_EPIMER_2"/>
    <property type="match status" value="1"/>
</dbReference>
<name>A0A1W1VN26_9FIRM</name>
<dbReference type="InterPro" id="IPR013785">
    <property type="entry name" value="Aldolase_TIM"/>
</dbReference>
<dbReference type="CDD" id="cd00429">
    <property type="entry name" value="RPE"/>
    <property type="match status" value="1"/>
</dbReference>
<evidence type="ECO:0000313" key="15">
    <source>
        <dbReference type="EMBL" id="SMB94683.1"/>
    </source>
</evidence>
<evidence type="ECO:0000256" key="8">
    <source>
        <dbReference type="ARBA" id="ARBA00022723"/>
    </source>
</evidence>
<comment type="cofactor">
    <cofactor evidence="2">
        <name>Mn(2+)</name>
        <dbReference type="ChEBI" id="CHEBI:29035"/>
    </cofactor>
</comment>
<dbReference type="EMBL" id="LT838272">
    <property type="protein sequence ID" value="SMB94683.1"/>
    <property type="molecule type" value="Genomic_DNA"/>
</dbReference>
<evidence type="ECO:0000256" key="4">
    <source>
        <dbReference type="ARBA" id="ARBA00001947"/>
    </source>
</evidence>
<dbReference type="Pfam" id="PF00834">
    <property type="entry name" value="Ribul_P_3_epim"/>
    <property type="match status" value="1"/>
</dbReference>
<reference evidence="15 16" key="1">
    <citation type="submission" date="2017-04" db="EMBL/GenBank/DDBJ databases">
        <authorList>
            <person name="Afonso C.L."/>
            <person name="Miller P.J."/>
            <person name="Scott M.A."/>
            <person name="Spackman E."/>
            <person name="Goraichik I."/>
            <person name="Dimitrov K.M."/>
            <person name="Suarez D.L."/>
            <person name="Swayne D.E."/>
        </authorList>
    </citation>
    <scope>NUCLEOTIDE SEQUENCE [LARGE SCALE GENOMIC DNA]</scope>
    <source>
        <strain evidence="15 16">ToBE</strain>
    </source>
</reference>
<dbReference type="HAMAP" id="MF_02227">
    <property type="entry name" value="RPE"/>
    <property type="match status" value="1"/>
</dbReference>
<evidence type="ECO:0000256" key="3">
    <source>
        <dbReference type="ARBA" id="ARBA00001941"/>
    </source>
</evidence>
<comment type="pathway">
    <text evidence="10">Carbohydrate degradation.</text>
</comment>
<feature type="binding site" evidence="10">
    <location>
        <begin position="174"/>
        <end position="176"/>
    </location>
    <ligand>
        <name>substrate</name>
    </ligand>
</feature>
<dbReference type="InterPro" id="IPR026019">
    <property type="entry name" value="Ribul_P_3_epim"/>
</dbReference>
<dbReference type="NCBIfam" id="TIGR01163">
    <property type="entry name" value="rpe"/>
    <property type="match status" value="1"/>
</dbReference>
<dbReference type="InterPro" id="IPR011060">
    <property type="entry name" value="RibuloseP-bd_barrel"/>
</dbReference>
<gene>
    <name evidence="10" type="primary">rpe</name>
    <name evidence="15" type="ORF">SAMN00808754_1088</name>
</gene>
<dbReference type="GO" id="GO:0006098">
    <property type="term" value="P:pentose-phosphate shunt"/>
    <property type="evidence" value="ECO:0007669"/>
    <property type="project" value="UniProtKB-UniRule"/>
</dbReference>
<feature type="active site" description="Proton donor" evidence="10 12">
    <location>
        <position position="174"/>
    </location>
</feature>
<dbReference type="NCBIfam" id="NF004076">
    <property type="entry name" value="PRK05581.1-4"/>
    <property type="match status" value="1"/>
</dbReference>
<evidence type="ECO:0000256" key="11">
    <source>
        <dbReference type="PIRNR" id="PIRNR001461"/>
    </source>
</evidence>
<feature type="binding site" evidence="10 13">
    <location>
        <position position="174"/>
    </location>
    <ligand>
        <name>a divalent metal cation</name>
        <dbReference type="ChEBI" id="CHEBI:60240"/>
    </ligand>
</feature>
<keyword evidence="8 10" id="KW-0479">Metal-binding</keyword>
<dbReference type="GO" id="GO:0004750">
    <property type="term" value="F:D-ribulose-phosphate 3-epimerase activity"/>
    <property type="evidence" value="ECO:0007669"/>
    <property type="project" value="UniProtKB-UniRule"/>
</dbReference>
<dbReference type="SUPFAM" id="SSF51366">
    <property type="entry name" value="Ribulose-phoshate binding barrel"/>
    <property type="match status" value="1"/>
</dbReference>
<comment type="cofactor">
    <cofactor evidence="10 13">
        <name>a divalent metal cation</name>
        <dbReference type="ChEBI" id="CHEBI:60240"/>
    </cofactor>
    <text evidence="10 13">Binds 1 divalent metal cation per subunit.</text>
</comment>
<dbReference type="OrthoDB" id="1645589at2"/>
<keyword evidence="16" id="KW-1185">Reference proteome</keyword>
<feature type="binding site" evidence="14">
    <location>
        <begin position="196"/>
        <end position="197"/>
    </location>
    <ligand>
        <name>substrate</name>
    </ligand>
</feature>
<feature type="binding site" evidence="10 14">
    <location>
        <position position="65"/>
    </location>
    <ligand>
        <name>substrate</name>
    </ligand>
</feature>
<keyword evidence="10 11" id="KW-0119">Carbohydrate metabolism</keyword>
<dbReference type="PANTHER" id="PTHR11749">
    <property type="entry name" value="RIBULOSE-5-PHOSPHATE-3-EPIMERASE"/>
    <property type="match status" value="1"/>
</dbReference>
<feature type="binding site" evidence="10 13">
    <location>
        <position position="65"/>
    </location>
    <ligand>
        <name>a divalent metal cation</name>
        <dbReference type="ChEBI" id="CHEBI:60240"/>
    </ligand>
</feature>
<dbReference type="InterPro" id="IPR000056">
    <property type="entry name" value="Ribul_P_3_epim-like"/>
</dbReference>
<comment type="similarity">
    <text evidence="6 10 11">Belongs to the ribulose-phosphate 3-epimerase family.</text>
</comment>
<evidence type="ECO:0000256" key="10">
    <source>
        <dbReference type="HAMAP-Rule" id="MF_02227"/>
    </source>
</evidence>
<evidence type="ECO:0000256" key="7">
    <source>
        <dbReference type="ARBA" id="ARBA00013188"/>
    </source>
</evidence>
<dbReference type="FunFam" id="3.20.20.70:FF:000004">
    <property type="entry name" value="Ribulose-phosphate 3-epimerase"/>
    <property type="match status" value="1"/>
</dbReference>
<accession>A0A1W1VN26</accession>
<evidence type="ECO:0000313" key="16">
    <source>
        <dbReference type="Proteomes" id="UP000192569"/>
    </source>
</evidence>
<dbReference type="GO" id="GO:0046872">
    <property type="term" value="F:metal ion binding"/>
    <property type="evidence" value="ECO:0007669"/>
    <property type="project" value="UniProtKB-UniRule"/>
</dbReference>
<comment type="caution">
    <text evidence="10">Lacks conserved residue(s) required for the propagation of feature annotation.</text>
</comment>
<dbReference type="EC" id="5.1.3.1" evidence="7 10"/>
<feature type="active site" description="Proton acceptor" evidence="10 12">
    <location>
        <position position="34"/>
    </location>
</feature>
<evidence type="ECO:0000256" key="6">
    <source>
        <dbReference type="ARBA" id="ARBA00009541"/>
    </source>
</evidence>
<evidence type="ECO:0000256" key="13">
    <source>
        <dbReference type="PIRSR" id="PIRSR001461-2"/>
    </source>
</evidence>
<evidence type="ECO:0000256" key="5">
    <source>
        <dbReference type="ARBA" id="ARBA00001954"/>
    </source>
</evidence>
<keyword evidence="13" id="KW-0464">Manganese</keyword>
<evidence type="ECO:0000256" key="12">
    <source>
        <dbReference type="PIRSR" id="PIRSR001461-1"/>
    </source>
</evidence>
<organism evidence="15 16">
    <name type="scientific">Thermanaeromonas toyohensis ToBE</name>
    <dbReference type="NCBI Taxonomy" id="698762"/>
    <lineage>
        <taxon>Bacteria</taxon>
        <taxon>Bacillati</taxon>
        <taxon>Bacillota</taxon>
        <taxon>Clostridia</taxon>
        <taxon>Neomoorellales</taxon>
        <taxon>Neomoorellaceae</taxon>
        <taxon>Thermanaeromonas</taxon>
    </lineage>
</organism>
<dbReference type="STRING" id="698762.SAMN00808754_1088"/>
<dbReference type="AlphaFoldDB" id="A0A1W1VN26"/>
<keyword evidence="13" id="KW-0170">Cobalt</keyword>
<feature type="binding site" evidence="14">
    <location>
        <position position="176"/>
    </location>
    <ligand>
        <name>substrate</name>
    </ligand>
</feature>
<feature type="binding site" evidence="10 14">
    <location>
        <begin position="141"/>
        <end position="144"/>
    </location>
    <ligand>
        <name>substrate</name>
    </ligand>
</feature>
<evidence type="ECO:0000256" key="1">
    <source>
        <dbReference type="ARBA" id="ARBA00001782"/>
    </source>
</evidence>
<dbReference type="PROSITE" id="PS01085">
    <property type="entry name" value="RIBUL_P_3_EPIMER_1"/>
    <property type="match status" value="1"/>
</dbReference>
<comment type="catalytic activity">
    <reaction evidence="1 10 11">
        <text>D-ribulose 5-phosphate = D-xylulose 5-phosphate</text>
        <dbReference type="Rhea" id="RHEA:13677"/>
        <dbReference type="ChEBI" id="CHEBI:57737"/>
        <dbReference type="ChEBI" id="CHEBI:58121"/>
        <dbReference type="EC" id="5.1.3.1"/>
    </reaction>
</comment>
<dbReference type="Gene3D" id="3.20.20.70">
    <property type="entry name" value="Aldolase class I"/>
    <property type="match status" value="1"/>
</dbReference>
<evidence type="ECO:0000256" key="9">
    <source>
        <dbReference type="ARBA" id="ARBA00023235"/>
    </source>
</evidence>
<comment type="cofactor">
    <cofactor evidence="4">
        <name>Zn(2+)</name>
        <dbReference type="ChEBI" id="CHEBI:29105"/>
    </cofactor>
</comment>
<dbReference type="Proteomes" id="UP000192569">
    <property type="component" value="Chromosome I"/>
</dbReference>
<dbReference type="PIRSF" id="PIRSF001461">
    <property type="entry name" value="RPE"/>
    <property type="match status" value="1"/>
</dbReference>
<evidence type="ECO:0000256" key="14">
    <source>
        <dbReference type="PIRSR" id="PIRSR001461-3"/>
    </source>
</evidence>
<evidence type="ECO:0000256" key="2">
    <source>
        <dbReference type="ARBA" id="ARBA00001936"/>
    </source>
</evidence>
<dbReference type="GO" id="GO:0019323">
    <property type="term" value="P:pentose catabolic process"/>
    <property type="evidence" value="ECO:0007669"/>
    <property type="project" value="UniProtKB-UniRule"/>
</dbReference>
<keyword evidence="9 10" id="KW-0413">Isomerase</keyword>
<feature type="binding site" evidence="10 13">
    <location>
        <position position="32"/>
    </location>
    <ligand>
        <name>a divalent metal cation</name>
        <dbReference type="ChEBI" id="CHEBI:60240"/>
    </ligand>
</feature>
<comment type="function">
    <text evidence="10">Catalyzes the reversible epimerization of D-ribulose 5-phosphate to D-xylulose 5-phosphate.</text>
</comment>
<feature type="binding site" evidence="10 13">
    <location>
        <position position="34"/>
    </location>
    <ligand>
        <name>a divalent metal cation</name>
        <dbReference type="ChEBI" id="CHEBI:60240"/>
    </ligand>
</feature>
<comment type="cofactor">
    <cofactor evidence="5">
        <name>Fe(2+)</name>
        <dbReference type="ChEBI" id="CHEBI:29033"/>
    </cofactor>
</comment>
<keyword evidence="13" id="KW-0862">Zinc</keyword>
<proteinExistence type="inferred from homology"/>
<feature type="binding site" evidence="10 14">
    <location>
        <position position="7"/>
    </location>
    <ligand>
        <name>substrate</name>
    </ligand>
</feature>
<dbReference type="RefSeq" id="WP_084664580.1">
    <property type="nucleotide sequence ID" value="NZ_LT838272.1"/>
</dbReference>
<protein>
    <recommendedName>
        <fullName evidence="7 10">Ribulose-phosphate 3-epimerase</fullName>
        <ecNumber evidence="7 10">5.1.3.1</ecNumber>
    </recommendedName>
</protein>
<sequence length="230" mass="24877">MVIIAPSLLAADFGRLREEIACIEAAGATWLHLDIMDGHFVPNLTFGPGVVSALRPYTKLTFDVHLMVEQPENFIQAFAEAGAEWISVHVETCPHLHRVIHQVREAGCRPAVALNPATGLQGLEWVLEEVDMVLVMTVNPGFGGQRFIPSMLRKIEELARLIKAQGKEVLIEVDGGISADNAAAVCRAGAQVLVAGTAIFGQQDRVAAFKALHYAASRAEEVDARTGYRG</sequence>
<comment type="cofactor">
    <cofactor evidence="3">
        <name>Co(2+)</name>
        <dbReference type="ChEBI" id="CHEBI:48828"/>
    </cofactor>
</comment>
<dbReference type="GO" id="GO:0005737">
    <property type="term" value="C:cytoplasm"/>
    <property type="evidence" value="ECO:0007669"/>
    <property type="project" value="UniProtKB-ARBA"/>
</dbReference>